<keyword evidence="2" id="KW-1133">Transmembrane helix</keyword>
<feature type="region of interest" description="Disordered" evidence="1">
    <location>
        <begin position="386"/>
        <end position="425"/>
    </location>
</feature>
<accession>A0AAD4BKU1</accession>
<feature type="transmembrane region" description="Helical" evidence="2">
    <location>
        <begin position="746"/>
        <end position="770"/>
    </location>
</feature>
<evidence type="ECO:0000313" key="4">
    <source>
        <dbReference type="Proteomes" id="UP001194468"/>
    </source>
</evidence>
<sequence>MAAPPTPQRKSTFRSRVGGAIRRSSTAFSIPGLPNRGSSSTPPPSQDSDTASIAASLSGKLDREGSTTSLNKINTTPPQAPVPISSAPSPIPESPAREAAAMAAEPQAAAIKAPSPLANEVHKGDSASKQGSTPPRSISGTTPASESVPATMTPPPQPSAEIALVLTDEPEEIPVQRAAAASPPSSRPVSKLGNYPPPASAPPSAPVTPAAVATSTSGYFDIPRSTTPIGLDSDPDTNVWAEYRGGTATGSETGSEAPRGRVLANKPSKSSLRPRDSSVSSQVAPSLPQSRTTSRKASGVMQSRQTELAGVTKTWSSSSDMGFASLPLHDDGKPVVVQGQSVPVVSPTETVHVPDYIDPRSPRDDTMLPSEPQVPLPAMHEVMATGPLRSTSSPSHFDRSLSDSGRFYPRPTDETRPLISRPSTPPIITNFAPQTASSHIAQSYRSAIPLVNQPVPQWAQPARFDVNGSARGYAYGSTSRPHVNRGWAEYALPHGVRYYVNEDNRTITDLDIRSLTRLDEVSNTIETSDDVPEGCEMWIRAGTNAKKGWRKHKAGGDPTLLWVDHRHRRVLSEAPSDDYASSGEDDRLDDEYRYWAFIEMHPAHIPRGIVESARRNAIDALHWSYTDRLLTHPHLPPTPPPFSHDECIELFKLLNDPTHPISPAYTRTVARILLRAAHWHQVNFRPHKPLPRDVSYQQPARSTPIIRTILELLFGILCLGIPFLFEDRARYHGHFDVEGSHLPESTTPLFVIGACACLVSAIVLSASVTLMSFPGLDSITRIGGLVAITCSVLSMVASFASIFRYKAEMARGTGPSTEGFVMLSRRSILLSLPLVFLAYSVAGFVTGVVIYSFRSATINFASAGSPVAAKFDEYTRCMVVGVLGALVGVLIASTMVARR</sequence>
<feature type="compositionally biased region" description="Low complexity" evidence="1">
    <location>
        <begin position="245"/>
        <end position="257"/>
    </location>
</feature>
<evidence type="ECO:0000256" key="2">
    <source>
        <dbReference type="SAM" id="Phobius"/>
    </source>
</evidence>
<feature type="compositionally biased region" description="Low complexity" evidence="1">
    <location>
        <begin position="175"/>
        <end position="190"/>
    </location>
</feature>
<keyword evidence="2" id="KW-0812">Transmembrane</keyword>
<feature type="compositionally biased region" description="Pro residues" evidence="1">
    <location>
        <begin position="195"/>
        <end position="206"/>
    </location>
</feature>
<feature type="region of interest" description="Disordered" evidence="1">
    <location>
        <begin position="1"/>
        <end position="313"/>
    </location>
</feature>
<reference evidence="3" key="1">
    <citation type="submission" date="2019-10" db="EMBL/GenBank/DDBJ databases">
        <authorList>
            <consortium name="DOE Joint Genome Institute"/>
            <person name="Kuo A."/>
            <person name="Miyauchi S."/>
            <person name="Kiss E."/>
            <person name="Drula E."/>
            <person name="Kohler A."/>
            <person name="Sanchez-Garcia M."/>
            <person name="Andreopoulos B."/>
            <person name="Barry K.W."/>
            <person name="Bonito G."/>
            <person name="Buee M."/>
            <person name="Carver A."/>
            <person name="Chen C."/>
            <person name="Cichocki N."/>
            <person name="Clum A."/>
            <person name="Culley D."/>
            <person name="Crous P.W."/>
            <person name="Fauchery L."/>
            <person name="Girlanda M."/>
            <person name="Hayes R."/>
            <person name="Keri Z."/>
            <person name="LaButti K."/>
            <person name="Lipzen A."/>
            <person name="Lombard V."/>
            <person name="Magnuson J."/>
            <person name="Maillard F."/>
            <person name="Morin E."/>
            <person name="Murat C."/>
            <person name="Nolan M."/>
            <person name="Ohm R."/>
            <person name="Pangilinan J."/>
            <person name="Pereira M."/>
            <person name="Perotto S."/>
            <person name="Peter M."/>
            <person name="Riley R."/>
            <person name="Sitrit Y."/>
            <person name="Stielow B."/>
            <person name="Szollosi G."/>
            <person name="Zifcakova L."/>
            <person name="Stursova M."/>
            <person name="Spatafora J.W."/>
            <person name="Tedersoo L."/>
            <person name="Vaario L.-M."/>
            <person name="Yamada A."/>
            <person name="Yan M."/>
            <person name="Wang P."/>
            <person name="Xu J."/>
            <person name="Bruns T."/>
            <person name="Baldrian P."/>
            <person name="Vilgalys R."/>
            <person name="Henrissat B."/>
            <person name="Grigoriev I.V."/>
            <person name="Hibbett D."/>
            <person name="Nagy L.G."/>
            <person name="Martin F.M."/>
        </authorList>
    </citation>
    <scope>NUCLEOTIDE SEQUENCE</scope>
    <source>
        <strain evidence="3">BED1</strain>
    </source>
</reference>
<gene>
    <name evidence="3" type="ORF">L210DRAFT_3557157</name>
</gene>
<feature type="transmembrane region" description="Helical" evidence="2">
    <location>
        <begin position="873"/>
        <end position="897"/>
    </location>
</feature>
<feature type="compositionally biased region" description="Polar residues" evidence="1">
    <location>
        <begin position="282"/>
        <end position="306"/>
    </location>
</feature>
<keyword evidence="4" id="KW-1185">Reference proteome</keyword>
<dbReference type="Proteomes" id="UP001194468">
    <property type="component" value="Unassembled WGS sequence"/>
</dbReference>
<evidence type="ECO:0000256" key="1">
    <source>
        <dbReference type="SAM" id="MobiDB-lite"/>
    </source>
</evidence>
<feature type="compositionally biased region" description="Low complexity" evidence="1">
    <location>
        <begin position="266"/>
        <end position="281"/>
    </location>
</feature>
<organism evidence="3 4">
    <name type="scientific">Boletus edulis BED1</name>
    <dbReference type="NCBI Taxonomy" id="1328754"/>
    <lineage>
        <taxon>Eukaryota</taxon>
        <taxon>Fungi</taxon>
        <taxon>Dikarya</taxon>
        <taxon>Basidiomycota</taxon>
        <taxon>Agaricomycotina</taxon>
        <taxon>Agaricomycetes</taxon>
        <taxon>Agaricomycetidae</taxon>
        <taxon>Boletales</taxon>
        <taxon>Boletineae</taxon>
        <taxon>Boletaceae</taxon>
        <taxon>Boletoideae</taxon>
        <taxon>Boletus</taxon>
    </lineage>
</organism>
<feature type="compositionally biased region" description="Polar residues" evidence="1">
    <location>
        <begin position="127"/>
        <end position="150"/>
    </location>
</feature>
<dbReference type="AlphaFoldDB" id="A0AAD4BKU1"/>
<dbReference type="EMBL" id="WHUW01000037">
    <property type="protein sequence ID" value="KAF8432955.1"/>
    <property type="molecule type" value="Genomic_DNA"/>
</dbReference>
<reference evidence="3" key="2">
    <citation type="journal article" date="2020" name="Nat. Commun.">
        <title>Large-scale genome sequencing of mycorrhizal fungi provides insights into the early evolution of symbiotic traits.</title>
        <authorList>
            <person name="Miyauchi S."/>
            <person name="Kiss E."/>
            <person name="Kuo A."/>
            <person name="Drula E."/>
            <person name="Kohler A."/>
            <person name="Sanchez-Garcia M."/>
            <person name="Morin E."/>
            <person name="Andreopoulos B."/>
            <person name="Barry K.W."/>
            <person name="Bonito G."/>
            <person name="Buee M."/>
            <person name="Carver A."/>
            <person name="Chen C."/>
            <person name="Cichocki N."/>
            <person name="Clum A."/>
            <person name="Culley D."/>
            <person name="Crous P.W."/>
            <person name="Fauchery L."/>
            <person name="Girlanda M."/>
            <person name="Hayes R.D."/>
            <person name="Keri Z."/>
            <person name="LaButti K."/>
            <person name="Lipzen A."/>
            <person name="Lombard V."/>
            <person name="Magnuson J."/>
            <person name="Maillard F."/>
            <person name="Murat C."/>
            <person name="Nolan M."/>
            <person name="Ohm R.A."/>
            <person name="Pangilinan J."/>
            <person name="Pereira M.F."/>
            <person name="Perotto S."/>
            <person name="Peter M."/>
            <person name="Pfister S."/>
            <person name="Riley R."/>
            <person name="Sitrit Y."/>
            <person name="Stielow J.B."/>
            <person name="Szollosi G."/>
            <person name="Zifcakova L."/>
            <person name="Stursova M."/>
            <person name="Spatafora J.W."/>
            <person name="Tedersoo L."/>
            <person name="Vaario L.M."/>
            <person name="Yamada A."/>
            <person name="Yan M."/>
            <person name="Wang P."/>
            <person name="Xu J."/>
            <person name="Bruns T."/>
            <person name="Baldrian P."/>
            <person name="Vilgalys R."/>
            <person name="Dunand C."/>
            <person name="Henrissat B."/>
            <person name="Grigoriev I.V."/>
            <person name="Hibbett D."/>
            <person name="Nagy L.G."/>
            <person name="Martin F.M."/>
        </authorList>
    </citation>
    <scope>NUCLEOTIDE SEQUENCE</scope>
    <source>
        <strain evidence="3">BED1</strain>
    </source>
</reference>
<keyword evidence="2" id="KW-0472">Membrane</keyword>
<proteinExistence type="predicted"/>
<feature type="compositionally biased region" description="Low complexity" evidence="1">
    <location>
        <begin position="207"/>
        <end position="217"/>
    </location>
</feature>
<name>A0AAD4BKU1_BOLED</name>
<feature type="compositionally biased region" description="Polar residues" evidence="1">
    <location>
        <begin position="66"/>
        <end position="76"/>
    </location>
</feature>
<feature type="transmembrane region" description="Helical" evidence="2">
    <location>
        <begin position="705"/>
        <end position="725"/>
    </location>
</feature>
<comment type="caution">
    <text evidence="3">The sequence shown here is derived from an EMBL/GenBank/DDBJ whole genome shotgun (WGS) entry which is preliminary data.</text>
</comment>
<feature type="transmembrane region" description="Helical" evidence="2">
    <location>
        <begin position="782"/>
        <end position="803"/>
    </location>
</feature>
<feature type="compositionally biased region" description="Low complexity" evidence="1">
    <location>
        <begin position="97"/>
        <end position="114"/>
    </location>
</feature>
<protein>
    <submittedName>
        <fullName evidence="3">Uncharacterized protein</fullName>
    </submittedName>
</protein>
<evidence type="ECO:0000313" key="3">
    <source>
        <dbReference type="EMBL" id="KAF8432955.1"/>
    </source>
</evidence>
<feature type="transmembrane region" description="Helical" evidence="2">
    <location>
        <begin position="828"/>
        <end position="853"/>
    </location>
</feature>